<dbReference type="OrthoDB" id="891773at2"/>
<feature type="chain" id="PRO_5015467327" evidence="1">
    <location>
        <begin position="31"/>
        <end position="315"/>
    </location>
</feature>
<organism evidence="2 3">
    <name type="scientific">Arcticibacter pallidicorallinus</name>
    <dbReference type="NCBI Taxonomy" id="1259464"/>
    <lineage>
        <taxon>Bacteria</taxon>
        <taxon>Pseudomonadati</taxon>
        <taxon>Bacteroidota</taxon>
        <taxon>Sphingobacteriia</taxon>
        <taxon>Sphingobacteriales</taxon>
        <taxon>Sphingobacteriaceae</taxon>
        <taxon>Arcticibacter</taxon>
    </lineage>
</organism>
<dbReference type="InterPro" id="IPR019861">
    <property type="entry name" value="PorP/SprF_Bacteroidetes"/>
</dbReference>
<keyword evidence="1" id="KW-0732">Signal</keyword>
<protein>
    <submittedName>
        <fullName evidence="2">Type IX secretion system PorP/SprF family membrane protein</fullName>
    </submittedName>
</protein>
<dbReference type="NCBIfam" id="TIGR03519">
    <property type="entry name" value="T9SS_PorP_fam"/>
    <property type="match status" value="1"/>
</dbReference>
<dbReference type="AlphaFoldDB" id="A0A2T0TTC6"/>
<proteinExistence type="predicted"/>
<evidence type="ECO:0000256" key="1">
    <source>
        <dbReference type="SAM" id="SignalP"/>
    </source>
</evidence>
<dbReference type="Pfam" id="PF11751">
    <property type="entry name" value="PorP_SprF"/>
    <property type="match status" value="1"/>
</dbReference>
<keyword evidence="3" id="KW-1185">Reference proteome</keyword>
<name>A0A2T0TTC6_9SPHI</name>
<evidence type="ECO:0000313" key="3">
    <source>
        <dbReference type="Proteomes" id="UP000238034"/>
    </source>
</evidence>
<evidence type="ECO:0000313" key="2">
    <source>
        <dbReference type="EMBL" id="PRY48903.1"/>
    </source>
</evidence>
<dbReference type="EMBL" id="PVTH01000013">
    <property type="protein sequence ID" value="PRY48903.1"/>
    <property type="molecule type" value="Genomic_DNA"/>
</dbReference>
<feature type="signal peptide" evidence="1">
    <location>
        <begin position="1"/>
        <end position="30"/>
    </location>
</feature>
<dbReference type="RefSeq" id="WP_106295303.1">
    <property type="nucleotide sequence ID" value="NZ_PVTH01000013.1"/>
</dbReference>
<sequence>MTINNNIYRWIAIAVLAVFFLAISHPQAKAQLVPMASQYYENEYLGNPAFAGMDKGIRVNLATRNQWKALPGSPSTQSLSADYNLENVNGGKVGTGLNIYSDKAGLIRRTRIMGSYAYHLPLSGNNQQLHFGLSLGVMHERLDYGALVGDPTDISAERFNQRKSFLDGDFGMAYIQDRLTIQGALPNMKKLLKKDINTTVDGSSFYMAFSYKIGRELDLICIEPKFAFRGARDINNLWDIGTNIKFSNNAIYLMGMYHSSRSSTFGLGVNYQDKVLIQGYYTDQLAAQRLDTGGSFEINLQVPIVLRNRKRDPMP</sequence>
<gene>
    <name evidence="2" type="ORF">B0I27_11387</name>
</gene>
<accession>A0A2T0TTC6</accession>
<dbReference type="Proteomes" id="UP000238034">
    <property type="component" value="Unassembled WGS sequence"/>
</dbReference>
<comment type="caution">
    <text evidence="2">The sequence shown here is derived from an EMBL/GenBank/DDBJ whole genome shotgun (WGS) entry which is preliminary data.</text>
</comment>
<reference evidence="2 3" key="1">
    <citation type="submission" date="2018-03" db="EMBL/GenBank/DDBJ databases">
        <title>Genomic Encyclopedia of Type Strains, Phase III (KMG-III): the genomes of soil and plant-associated and newly described type strains.</title>
        <authorList>
            <person name="Whitman W."/>
        </authorList>
    </citation>
    <scope>NUCLEOTIDE SEQUENCE [LARGE SCALE GENOMIC DNA]</scope>
    <source>
        <strain evidence="2 3">CGMCC 1.9313</strain>
    </source>
</reference>